<evidence type="ECO:0000313" key="3">
    <source>
        <dbReference type="Proteomes" id="UP000215559"/>
    </source>
</evidence>
<dbReference type="Gene3D" id="3.30.2310.20">
    <property type="entry name" value="RelE-like"/>
    <property type="match status" value="1"/>
</dbReference>
<evidence type="ECO:0000313" key="2">
    <source>
        <dbReference type="EMBL" id="OYD13796.1"/>
    </source>
</evidence>
<comment type="caution">
    <text evidence="2">The sequence shown here is derived from an EMBL/GenBank/DDBJ whole genome shotgun (WGS) entry which is preliminary data.</text>
</comment>
<dbReference type="Proteomes" id="UP000215559">
    <property type="component" value="Unassembled WGS sequence"/>
</dbReference>
<accession>A0A235BNL4</accession>
<evidence type="ECO:0000256" key="1">
    <source>
        <dbReference type="ARBA" id="ARBA00022649"/>
    </source>
</evidence>
<dbReference type="SUPFAM" id="SSF143011">
    <property type="entry name" value="RelE-like"/>
    <property type="match status" value="1"/>
</dbReference>
<name>A0A235BNL4_UNCW3</name>
<reference evidence="2 3" key="1">
    <citation type="submission" date="2017-07" db="EMBL/GenBank/DDBJ databases">
        <title>Recovery of genomes from metagenomes via a dereplication, aggregation, and scoring strategy.</title>
        <authorList>
            <person name="Sieber C.M."/>
            <person name="Probst A.J."/>
            <person name="Sharrar A."/>
            <person name="Thomas B.C."/>
            <person name="Hess M."/>
            <person name="Tringe S.G."/>
            <person name="Banfield J.F."/>
        </authorList>
    </citation>
    <scope>NUCLEOTIDE SEQUENCE [LARGE SCALE GENOMIC DNA]</scope>
    <source>
        <strain evidence="2">JGI_Cruoil_03_51_56</strain>
    </source>
</reference>
<dbReference type="InterPro" id="IPR035093">
    <property type="entry name" value="RelE/ParE_toxin_dom_sf"/>
</dbReference>
<organism evidence="2 3">
    <name type="scientific">candidate division WOR-3 bacterium JGI_Cruoil_03_51_56</name>
    <dbReference type="NCBI Taxonomy" id="1973747"/>
    <lineage>
        <taxon>Bacteria</taxon>
        <taxon>Bacteria division WOR-3</taxon>
    </lineage>
</organism>
<feature type="non-terminal residue" evidence="2">
    <location>
        <position position="1"/>
    </location>
</feature>
<protein>
    <recommendedName>
        <fullName evidence="4">Type II toxin-antitoxin system RelE/ParE family toxin</fullName>
    </recommendedName>
</protein>
<keyword evidence="1" id="KW-1277">Toxin-antitoxin system</keyword>
<dbReference type="InterPro" id="IPR007712">
    <property type="entry name" value="RelE/ParE_toxin"/>
</dbReference>
<dbReference type="EMBL" id="NOZP01000190">
    <property type="protein sequence ID" value="OYD13796.1"/>
    <property type="molecule type" value="Genomic_DNA"/>
</dbReference>
<dbReference type="Pfam" id="PF05016">
    <property type="entry name" value="ParE_toxin"/>
    <property type="match status" value="1"/>
</dbReference>
<evidence type="ECO:0008006" key="4">
    <source>
        <dbReference type="Google" id="ProtNLM"/>
    </source>
</evidence>
<dbReference type="AlphaFoldDB" id="A0A235BNL4"/>
<gene>
    <name evidence="2" type="ORF">CH330_10100</name>
</gene>
<proteinExistence type="predicted"/>
<sequence>RHLLHQPLQVSKSRIKRLRGTRRPQYRLRVGNVRVFYDVRDDEVEVLAIVEKSQAAAWLKRTGVYDEESSIS</sequence>